<gene>
    <name evidence="2" type="ORF">NELON_11685</name>
</gene>
<dbReference type="EMBL" id="CP007726">
    <property type="protein sequence ID" value="AJE19510.1"/>
    <property type="molecule type" value="Genomic_DNA"/>
</dbReference>
<name>A0A0B5CS77_NEIEG</name>
<evidence type="ECO:0000256" key="1">
    <source>
        <dbReference type="SAM" id="Phobius"/>
    </source>
</evidence>
<keyword evidence="1" id="KW-0812">Transmembrane</keyword>
<keyword evidence="1" id="KW-1133">Transmembrane helix</keyword>
<evidence type="ECO:0000313" key="2">
    <source>
        <dbReference type="EMBL" id="AJE19510.1"/>
    </source>
</evidence>
<keyword evidence="3" id="KW-1185">Reference proteome</keyword>
<reference evidence="2 3" key="2">
    <citation type="journal article" date="2015" name="PLoS Genet.">
        <title>Common Cell Shape Evolution of Two Nasopharyngeal Pathogens.</title>
        <authorList>
            <person name="Veyrier F.J."/>
            <person name="Biais N."/>
            <person name="Morales P."/>
            <person name="Belkacem N."/>
            <person name="Guilhen C."/>
            <person name="Ranjeva S."/>
            <person name="Sismeiro O."/>
            <person name="Pehau-Arnaudet G."/>
            <person name="Rocha E.P."/>
            <person name="Werts C."/>
            <person name="Taha M.K."/>
            <person name="Boneca I.G."/>
        </authorList>
    </citation>
    <scope>NUCLEOTIDE SEQUENCE [LARGE SCALE GENOMIC DNA]</scope>
    <source>
        <strain evidence="2 3">ATCC 29315</strain>
    </source>
</reference>
<reference evidence="3" key="1">
    <citation type="submission" date="2014-05" db="EMBL/GenBank/DDBJ databases">
        <title>Complete Genome sequence of Neisseria elongata subsp. glycolytica.</title>
        <authorList>
            <person name="Veyrier F.J."/>
            <person name="Taha M.-K."/>
        </authorList>
    </citation>
    <scope>NUCLEOTIDE SEQUENCE [LARGE SCALE GENOMIC DNA]</scope>
    <source>
        <strain evidence="3">ATCC 29315</strain>
    </source>
</reference>
<dbReference type="PATRIC" id="fig|546263.7.peg.2515"/>
<dbReference type="Proteomes" id="UP000031392">
    <property type="component" value="Chromosome"/>
</dbReference>
<proteinExistence type="predicted"/>
<dbReference type="KEGG" id="nel:NELON_11685"/>
<dbReference type="HOGENOM" id="CLU_2667298_0_0_4"/>
<organism evidence="2 3">
    <name type="scientific">Neisseria elongata subsp. glycolytica ATCC 29315</name>
    <dbReference type="NCBI Taxonomy" id="546263"/>
    <lineage>
        <taxon>Bacteria</taxon>
        <taxon>Pseudomonadati</taxon>
        <taxon>Pseudomonadota</taxon>
        <taxon>Betaproteobacteria</taxon>
        <taxon>Neisseriales</taxon>
        <taxon>Neisseriaceae</taxon>
        <taxon>Neisseria</taxon>
    </lineage>
</organism>
<accession>A0A0B5CS77</accession>
<protein>
    <submittedName>
        <fullName evidence="2">Uncharacterized protein</fullName>
    </submittedName>
</protein>
<evidence type="ECO:0000313" key="3">
    <source>
        <dbReference type="Proteomes" id="UP000031392"/>
    </source>
</evidence>
<feature type="transmembrane region" description="Helical" evidence="1">
    <location>
        <begin position="28"/>
        <end position="49"/>
    </location>
</feature>
<dbReference type="AlphaFoldDB" id="A0A0B5CS77"/>
<sequence>MSVAFAYSTPVLPPVLLMGAAVNGKHPFVLSVIFDDVGIISIFLASGFLPTRPAAAAQARHAAWAGRGFSLFYTL</sequence>
<keyword evidence="1" id="KW-0472">Membrane</keyword>